<evidence type="ECO:0000313" key="3">
    <source>
        <dbReference type="Proteomes" id="UP000002748"/>
    </source>
</evidence>
<dbReference type="GeneID" id="25985776"/>
<protein>
    <submittedName>
        <fullName evidence="2">Uncharacterized protein</fullName>
    </submittedName>
</protein>
<dbReference type="EMBL" id="ALBS01000193">
    <property type="protein sequence ID" value="EJT48717.1"/>
    <property type="molecule type" value="Genomic_DNA"/>
</dbReference>
<evidence type="ECO:0000256" key="1">
    <source>
        <dbReference type="SAM" id="MobiDB-lite"/>
    </source>
</evidence>
<feature type="compositionally biased region" description="Polar residues" evidence="1">
    <location>
        <begin position="174"/>
        <end position="192"/>
    </location>
</feature>
<sequence length="307" mass="33498">MIITKREKIPITEAYLAGKTVDELHAVAGEHGLTGALKIKNKSELKRFLMRYADASTKENAIIIPPDQEQTTLAFKVSSASTSQNGGKKGRTKTKSNNGSPAATKAPATLHSIPLSPTRQLKRPRYPRPSSSSHPDSAFRLPKGVPVISLLSDDDSDDAAIERWLARPPVDASSRPQQVQRPSGITSSSTSPMPRVLDDSQPQIPRDETDEEGEEDVDQLSWSDEEETAVPTHVARSRQNKAAKQSRQQRNNRSSSTARPMKRGRPSNSGRPAATQTQPVASTQPSANDARLLSPPALPTSRWKHLE</sequence>
<dbReference type="RefSeq" id="XP_014180682.1">
    <property type="nucleotide sequence ID" value="XM_014325207.1"/>
</dbReference>
<accession>J6F0N1</accession>
<organism evidence="2 3">
    <name type="scientific">Trichosporon asahii var. asahii (strain ATCC 90039 / CBS 2479 / JCM 2466 / KCTC 7840 / NBRC 103889/ NCYC 2677 / UAMH 7654)</name>
    <name type="common">Yeast</name>
    <dbReference type="NCBI Taxonomy" id="1186058"/>
    <lineage>
        <taxon>Eukaryota</taxon>
        <taxon>Fungi</taxon>
        <taxon>Dikarya</taxon>
        <taxon>Basidiomycota</taxon>
        <taxon>Agaricomycotina</taxon>
        <taxon>Tremellomycetes</taxon>
        <taxon>Trichosporonales</taxon>
        <taxon>Trichosporonaceae</taxon>
        <taxon>Trichosporon</taxon>
    </lineage>
</organism>
<evidence type="ECO:0000313" key="2">
    <source>
        <dbReference type="EMBL" id="EJT48717.1"/>
    </source>
</evidence>
<gene>
    <name evidence="2" type="ORF">A1Q1_02262</name>
</gene>
<dbReference type="AlphaFoldDB" id="J6F0N1"/>
<dbReference type="VEuPathDB" id="FungiDB:A1Q1_02262"/>
<feature type="compositionally biased region" description="Polar residues" evidence="1">
    <location>
        <begin position="266"/>
        <end position="287"/>
    </location>
</feature>
<feature type="region of interest" description="Disordered" evidence="1">
    <location>
        <begin position="77"/>
        <end position="141"/>
    </location>
</feature>
<feature type="compositionally biased region" description="Polar residues" evidence="1">
    <location>
        <begin position="77"/>
        <end position="86"/>
    </location>
</feature>
<proteinExistence type="predicted"/>
<feature type="compositionally biased region" description="Low complexity" evidence="1">
    <location>
        <begin position="245"/>
        <end position="256"/>
    </location>
</feature>
<dbReference type="HOGENOM" id="CLU_906700_0_0_1"/>
<feature type="compositionally biased region" description="Low complexity" evidence="1">
    <location>
        <begin position="128"/>
        <end position="140"/>
    </location>
</feature>
<name>J6F0N1_TRIAS</name>
<feature type="region of interest" description="Disordered" evidence="1">
    <location>
        <begin position="166"/>
        <end position="307"/>
    </location>
</feature>
<dbReference type="KEGG" id="tasa:A1Q1_02262"/>
<reference evidence="2 3" key="1">
    <citation type="journal article" date="2012" name="Eukaryot. Cell">
        <title>Draft genome sequence of CBS 2479, the standard type strain of Trichosporon asahii.</title>
        <authorList>
            <person name="Yang R.Y."/>
            <person name="Li H.T."/>
            <person name="Zhu H."/>
            <person name="Zhou G.P."/>
            <person name="Wang M."/>
            <person name="Wang L."/>
        </authorList>
    </citation>
    <scope>NUCLEOTIDE SEQUENCE [LARGE SCALE GENOMIC DNA]</scope>
    <source>
        <strain evidence="3">ATCC 90039 / CBS 2479 / JCM 2466 / KCTC 7840 / NCYC 2677 / UAMH 7654</strain>
    </source>
</reference>
<feature type="compositionally biased region" description="Acidic residues" evidence="1">
    <location>
        <begin position="208"/>
        <end position="228"/>
    </location>
</feature>
<dbReference type="Proteomes" id="UP000002748">
    <property type="component" value="Unassembled WGS sequence"/>
</dbReference>
<comment type="caution">
    <text evidence="2">The sequence shown here is derived from an EMBL/GenBank/DDBJ whole genome shotgun (WGS) entry which is preliminary data.</text>
</comment>